<dbReference type="CDD" id="cd00010">
    <property type="entry name" value="AAI_LTSS"/>
    <property type="match status" value="1"/>
</dbReference>
<name>A0ABQ7LRQ2_BRACM</name>
<dbReference type="SMART" id="SM00499">
    <property type="entry name" value="AAI"/>
    <property type="match status" value="1"/>
</dbReference>
<gene>
    <name evidence="14" type="primary">A08g501900.1_BraROA</name>
    <name evidence="13" type="synonym">A09g511550.1_BraROA</name>
    <name evidence="14" type="ORF">IGI04_029841</name>
    <name evidence="13" type="ORF">IGI04_036174</name>
</gene>
<evidence type="ECO:0000313" key="14">
    <source>
        <dbReference type="EMBL" id="KAG5388300.1"/>
    </source>
</evidence>
<accession>A0ABQ7LRQ2</accession>
<keyword evidence="4" id="KW-0336">GPI-anchor</keyword>
<feature type="domain" description="Bifunctional inhibitor/plant lipid transfer protein/seed storage helical" evidence="12">
    <location>
        <begin position="41"/>
        <end position="117"/>
    </location>
</feature>
<feature type="region of interest" description="Disordered" evidence="10">
    <location>
        <begin position="322"/>
        <end position="363"/>
    </location>
</feature>
<feature type="compositionally biased region" description="Polar residues" evidence="10">
    <location>
        <begin position="329"/>
        <end position="338"/>
    </location>
</feature>
<evidence type="ECO:0000256" key="10">
    <source>
        <dbReference type="SAM" id="MobiDB-lite"/>
    </source>
</evidence>
<keyword evidence="3" id="KW-1003">Cell membrane</keyword>
<dbReference type="EMBL" id="JADBGQ010000007">
    <property type="protein sequence ID" value="KAG5388300.1"/>
    <property type="molecule type" value="Genomic_DNA"/>
</dbReference>
<evidence type="ECO:0000256" key="7">
    <source>
        <dbReference type="ARBA" id="ARBA00023157"/>
    </source>
</evidence>
<evidence type="ECO:0000256" key="1">
    <source>
        <dbReference type="ARBA" id="ARBA00004609"/>
    </source>
</evidence>
<feature type="chain" id="PRO_5045030072" description="Bifunctional inhibitor/plant lipid transfer protein/seed storage helical domain-containing protein" evidence="11">
    <location>
        <begin position="19"/>
        <end position="520"/>
    </location>
</feature>
<feature type="compositionally biased region" description="Basic and acidic residues" evidence="10">
    <location>
        <begin position="354"/>
        <end position="363"/>
    </location>
</feature>
<feature type="region of interest" description="Disordered" evidence="10">
    <location>
        <begin position="120"/>
        <end position="159"/>
    </location>
</feature>
<keyword evidence="7" id="KW-1015">Disulfide bond</keyword>
<comment type="subcellular location">
    <subcellularLocation>
        <location evidence="1">Cell membrane</location>
        <topology evidence="1">Lipid-anchor</topology>
        <topology evidence="1">GPI-anchor</topology>
    </subcellularLocation>
</comment>
<evidence type="ECO:0000313" key="15">
    <source>
        <dbReference type="Proteomes" id="UP000823674"/>
    </source>
</evidence>
<feature type="compositionally biased region" description="Basic and acidic residues" evidence="10">
    <location>
        <begin position="437"/>
        <end position="466"/>
    </location>
</feature>
<evidence type="ECO:0000313" key="13">
    <source>
        <dbReference type="EMBL" id="KAG5384704.1"/>
    </source>
</evidence>
<reference evidence="14 15" key="1">
    <citation type="submission" date="2021-03" db="EMBL/GenBank/DDBJ databases">
        <authorList>
            <person name="King G.J."/>
            <person name="Bancroft I."/>
            <person name="Baten A."/>
            <person name="Bloomfield J."/>
            <person name="Borpatragohain P."/>
            <person name="He Z."/>
            <person name="Irish N."/>
            <person name="Irwin J."/>
            <person name="Liu K."/>
            <person name="Mauleon R.P."/>
            <person name="Moore J."/>
            <person name="Morris R."/>
            <person name="Ostergaard L."/>
            <person name="Wang B."/>
            <person name="Wells R."/>
        </authorList>
    </citation>
    <scope>NUCLEOTIDE SEQUENCE [LARGE SCALE GENOMIC DNA]</scope>
    <source>
        <strain evidence="14">R-o-18</strain>
        <tissue evidence="14">Leaf</tissue>
    </source>
</reference>
<keyword evidence="6" id="KW-0472">Membrane</keyword>
<keyword evidence="9" id="KW-0449">Lipoprotein</keyword>
<dbReference type="EMBL" id="JADBGQ010000008">
    <property type="protein sequence ID" value="KAG5384704.1"/>
    <property type="molecule type" value="Genomic_DNA"/>
</dbReference>
<dbReference type="Proteomes" id="UP000823674">
    <property type="component" value="Chromosome A09"/>
</dbReference>
<dbReference type="Gene3D" id="1.10.110.10">
    <property type="entry name" value="Plant lipid-transfer and hydrophobic proteins"/>
    <property type="match status" value="1"/>
</dbReference>
<keyword evidence="15" id="KW-1185">Reference proteome</keyword>
<dbReference type="InterPro" id="IPR036312">
    <property type="entry name" value="Bifun_inhib/LTP/seed_sf"/>
</dbReference>
<organism evidence="14 15">
    <name type="scientific">Brassica rapa subsp. trilocularis</name>
    <dbReference type="NCBI Taxonomy" id="1813537"/>
    <lineage>
        <taxon>Eukaryota</taxon>
        <taxon>Viridiplantae</taxon>
        <taxon>Streptophyta</taxon>
        <taxon>Embryophyta</taxon>
        <taxon>Tracheophyta</taxon>
        <taxon>Spermatophyta</taxon>
        <taxon>Magnoliopsida</taxon>
        <taxon>eudicotyledons</taxon>
        <taxon>Gunneridae</taxon>
        <taxon>Pentapetalae</taxon>
        <taxon>rosids</taxon>
        <taxon>malvids</taxon>
        <taxon>Brassicales</taxon>
        <taxon>Brassicaceae</taxon>
        <taxon>Brassiceae</taxon>
        <taxon>Brassica</taxon>
    </lineage>
</organism>
<dbReference type="PROSITE" id="PS51257">
    <property type="entry name" value="PROKAR_LIPOPROTEIN"/>
    <property type="match status" value="1"/>
</dbReference>
<evidence type="ECO:0000256" key="3">
    <source>
        <dbReference type="ARBA" id="ARBA00022475"/>
    </source>
</evidence>
<keyword evidence="8" id="KW-0325">Glycoprotein</keyword>
<evidence type="ECO:0000259" key="12">
    <source>
        <dbReference type="SMART" id="SM00499"/>
    </source>
</evidence>
<evidence type="ECO:0000256" key="9">
    <source>
        <dbReference type="ARBA" id="ARBA00023288"/>
    </source>
</evidence>
<dbReference type="InterPro" id="IPR016140">
    <property type="entry name" value="Bifunc_inhib/LTP/seed_store"/>
</dbReference>
<dbReference type="PANTHER" id="PTHR33044">
    <property type="entry name" value="BIFUNCTIONAL INHIBITOR/LIPID-TRANSFER PROTEIN/SEED STORAGE 2S ALBUMIN SUPERFAMILY PROTEIN-RELATED"/>
    <property type="match status" value="1"/>
</dbReference>
<evidence type="ECO:0000256" key="5">
    <source>
        <dbReference type="ARBA" id="ARBA00022729"/>
    </source>
</evidence>
<keyword evidence="5 11" id="KW-0732">Signal</keyword>
<evidence type="ECO:0000256" key="8">
    <source>
        <dbReference type="ARBA" id="ARBA00023180"/>
    </source>
</evidence>
<sequence>MKQLLVFSNVLLLLSCDAAVFMSPSESPVFSPSSEPSNNDCSTVVYGMFDCLSFLTVGSTDLSPTKTCCEGIKIVLKYNSSCLCVALESSRAIGFDLINNRALAMPSTCNIPIDPHCVSPSKPPTTRLSSAKPGSSPTIIQSPPTLAAQSPAMFAPSPSESGMENMSLSKLFIIIMMISSFVYLLASNDTTSPNTKENQTTIINFSETVLPLNPNCFRNRVHYISSRQSGFSEIISVIFFSSLQEKESAKEKGHSEAVLLNIVAHLEKLDQKFDSRLTEYDTKFGSFSRGLLDTIGDTVKTTVEERLRVLGVRSPIVVNVMVSEDNRQPDSNSGQPASKTPIDKQSEESQPQKTPDKGQSEKNLADDIAKADAKGMVAKLNSKVVRDKAAGVKKNLDSAFGNADATNADLVSDSPGKEPPVGRGCRGLGKRNNLAADLERNEAEKKKQEEAELKKKQKKEEADQPIRLHKTAVKVDIAQPNLKPYPKIGKYLISQPIRLHKAAVKVDKSQPYLKPYPELK</sequence>
<evidence type="ECO:0000256" key="2">
    <source>
        <dbReference type="ARBA" id="ARBA00009748"/>
    </source>
</evidence>
<proteinExistence type="inferred from homology"/>
<evidence type="ECO:0000256" key="11">
    <source>
        <dbReference type="SAM" id="SignalP"/>
    </source>
</evidence>
<dbReference type="SUPFAM" id="SSF47699">
    <property type="entry name" value="Bifunctional inhibitor/lipid-transfer protein/seed storage 2S albumin"/>
    <property type="match status" value="1"/>
</dbReference>
<protein>
    <recommendedName>
        <fullName evidence="12">Bifunctional inhibitor/plant lipid transfer protein/seed storage helical domain-containing protein</fullName>
    </recommendedName>
</protein>
<feature type="signal peptide" evidence="11">
    <location>
        <begin position="1"/>
        <end position="18"/>
    </location>
</feature>
<comment type="similarity">
    <text evidence="2">Belongs to the plant LTP family.</text>
</comment>
<feature type="compositionally biased region" description="Polar residues" evidence="10">
    <location>
        <begin position="124"/>
        <end position="148"/>
    </location>
</feature>
<feature type="region of interest" description="Disordered" evidence="10">
    <location>
        <begin position="405"/>
        <end position="471"/>
    </location>
</feature>
<dbReference type="Proteomes" id="UP000823674">
    <property type="component" value="Chromosome A08"/>
</dbReference>
<comment type="caution">
    <text evidence="14">The sequence shown here is derived from an EMBL/GenBank/DDBJ whole genome shotgun (WGS) entry which is preliminary data.</text>
</comment>
<dbReference type="Pfam" id="PF14368">
    <property type="entry name" value="LTP_2"/>
    <property type="match status" value="1"/>
</dbReference>
<evidence type="ECO:0000256" key="6">
    <source>
        <dbReference type="ARBA" id="ARBA00023136"/>
    </source>
</evidence>
<evidence type="ECO:0000256" key="4">
    <source>
        <dbReference type="ARBA" id="ARBA00022622"/>
    </source>
</evidence>
<dbReference type="InterPro" id="IPR043325">
    <property type="entry name" value="LTSS"/>
</dbReference>